<gene>
    <name evidence="9" type="ORF">BG36_05755</name>
    <name evidence="10" type="ORF">DES43_1079</name>
</gene>
<keyword evidence="5 7" id="KW-1133">Transmembrane helix</keyword>
<dbReference type="PANTHER" id="PTHR43386">
    <property type="entry name" value="OLIGOPEPTIDE TRANSPORT SYSTEM PERMEASE PROTEIN APPC"/>
    <property type="match status" value="1"/>
</dbReference>
<dbReference type="EMBL" id="SNZF01000007">
    <property type="protein sequence ID" value="TDR35841.1"/>
    <property type="molecule type" value="Genomic_DNA"/>
</dbReference>
<evidence type="ECO:0000313" key="12">
    <source>
        <dbReference type="Proteomes" id="UP000294958"/>
    </source>
</evidence>
<keyword evidence="12" id="KW-1185">Reference proteome</keyword>
<dbReference type="PROSITE" id="PS50928">
    <property type="entry name" value="ABC_TM1"/>
    <property type="match status" value="1"/>
</dbReference>
<keyword evidence="2 7" id="KW-0813">Transport</keyword>
<dbReference type="Gene3D" id="1.10.3720.10">
    <property type="entry name" value="MetI-like"/>
    <property type="match status" value="1"/>
</dbReference>
<dbReference type="InterPro" id="IPR050366">
    <property type="entry name" value="BP-dependent_transpt_permease"/>
</dbReference>
<evidence type="ECO:0000256" key="6">
    <source>
        <dbReference type="ARBA" id="ARBA00023136"/>
    </source>
</evidence>
<feature type="domain" description="ABC transmembrane type-1" evidence="8">
    <location>
        <begin position="68"/>
        <end position="257"/>
    </location>
</feature>
<dbReference type="Proteomes" id="UP000294958">
    <property type="component" value="Unassembled WGS sequence"/>
</dbReference>
<dbReference type="EMBL" id="JENY01000015">
    <property type="protein sequence ID" value="EXL06843.1"/>
    <property type="molecule type" value="Genomic_DNA"/>
</dbReference>
<dbReference type="OrthoDB" id="9805884at2"/>
<evidence type="ECO:0000313" key="11">
    <source>
        <dbReference type="Proteomes" id="UP000019849"/>
    </source>
</evidence>
<evidence type="ECO:0000313" key="10">
    <source>
        <dbReference type="EMBL" id="TDR35841.1"/>
    </source>
</evidence>
<accession>A0A011ULR5</accession>
<dbReference type="Proteomes" id="UP000019849">
    <property type="component" value="Unassembled WGS sequence"/>
</dbReference>
<proteinExistence type="inferred from homology"/>
<dbReference type="RefSeq" id="WP_035027045.1">
    <property type="nucleotide sequence ID" value="NZ_KK073888.1"/>
</dbReference>
<feature type="transmembrane region" description="Helical" evidence="7">
    <location>
        <begin position="117"/>
        <end position="141"/>
    </location>
</feature>
<protein>
    <submittedName>
        <fullName evidence="9">Peptide ABC transporter permease</fullName>
    </submittedName>
    <submittedName>
        <fullName evidence="10">Peptide/nickel transport system permease protein</fullName>
    </submittedName>
</protein>
<reference evidence="10 12" key="2">
    <citation type="submission" date="2019-03" db="EMBL/GenBank/DDBJ databases">
        <title>Genomic Encyclopedia of Type Strains, Phase IV (KMG-IV): sequencing the most valuable type-strain genomes for metagenomic binning, comparative biology and taxonomic classification.</title>
        <authorList>
            <person name="Goeker M."/>
        </authorList>
    </citation>
    <scope>NUCLEOTIDE SEQUENCE [LARGE SCALE GENOMIC DNA]</scope>
    <source>
        <strain evidence="10 12">DSM 11603</strain>
    </source>
</reference>
<name>A0A011ULR5_9HYPH</name>
<feature type="transmembrane region" description="Helical" evidence="7">
    <location>
        <begin position="185"/>
        <end position="214"/>
    </location>
</feature>
<evidence type="ECO:0000256" key="5">
    <source>
        <dbReference type="ARBA" id="ARBA00022989"/>
    </source>
</evidence>
<reference evidence="9 11" key="1">
    <citation type="submission" date="2014-02" db="EMBL/GenBank/DDBJ databases">
        <title>Aquamicrobium defluvii Genome sequencing.</title>
        <authorList>
            <person name="Wang X."/>
        </authorList>
    </citation>
    <scope>NUCLEOTIDE SEQUENCE [LARGE SCALE GENOMIC DNA]</scope>
    <source>
        <strain evidence="9 11">W13Z1</strain>
    </source>
</reference>
<evidence type="ECO:0000256" key="7">
    <source>
        <dbReference type="RuleBase" id="RU363032"/>
    </source>
</evidence>
<evidence type="ECO:0000313" key="9">
    <source>
        <dbReference type="EMBL" id="EXL06843.1"/>
    </source>
</evidence>
<dbReference type="PATRIC" id="fig|69279.3.peg.2538"/>
<evidence type="ECO:0000256" key="1">
    <source>
        <dbReference type="ARBA" id="ARBA00004651"/>
    </source>
</evidence>
<dbReference type="InterPro" id="IPR000515">
    <property type="entry name" value="MetI-like"/>
</dbReference>
<dbReference type="eggNOG" id="COG1173">
    <property type="taxonomic scope" value="Bacteria"/>
</dbReference>
<dbReference type="GO" id="GO:0055085">
    <property type="term" value="P:transmembrane transport"/>
    <property type="evidence" value="ECO:0007669"/>
    <property type="project" value="InterPro"/>
</dbReference>
<dbReference type="AlphaFoldDB" id="A0A011ULR5"/>
<dbReference type="InterPro" id="IPR035906">
    <property type="entry name" value="MetI-like_sf"/>
</dbReference>
<evidence type="ECO:0000259" key="8">
    <source>
        <dbReference type="PROSITE" id="PS50928"/>
    </source>
</evidence>
<comment type="subcellular location">
    <subcellularLocation>
        <location evidence="1 7">Cell membrane</location>
        <topology evidence="1 7">Multi-pass membrane protein</topology>
    </subcellularLocation>
</comment>
<evidence type="ECO:0000256" key="2">
    <source>
        <dbReference type="ARBA" id="ARBA00022448"/>
    </source>
</evidence>
<dbReference type="GO" id="GO:0005886">
    <property type="term" value="C:plasma membrane"/>
    <property type="evidence" value="ECO:0007669"/>
    <property type="project" value="UniProtKB-SubCell"/>
</dbReference>
<dbReference type="HOGENOM" id="CLU_028518_1_1_5"/>
<keyword evidence="6 7" id="KW-0472">Membrane</keyword>
<dbReference type="STRING" id="69279.BG36_05755"/>
<evidence type="ECO:0000256" key="4">
    <source>
        <dbReference type="ARBA" id="ARBA00022692"/>
    </source>
</evidence>
<feature type="transmembrane region" description="Helical" evidence="7">
    <location>
        <begin position="234"/>
        <end position="256"/>
    </location>
</feature>
<dbReference type="CDD" id="cd06261">
    <property type="entry name" value="TM_PBP2"/>
    <property type="match status" value="1"/>
</dbReference>
<comment type="caution">
    <text evidence="9">The sequence shown here is derived from an EMBL/GenBank/DDBJ whole genome shotgun (WGS) entry which is preliminary data.</text>
</comment>
<organism evidence="9 11">
    <name type="scientific">Aquamicrobium defluvii</name>
    <dbReference type="NCBI Taxonomy" id="69279"/>
    <lineage>
        <taxon>Bacteria</taxon>
        <taxon>Pseudomonadati</taxon>
        <taxon>Pseudomonadota</taxon>
        <taxon>Alphaproteobacteria</taxon>
        <taxon>Hyphomicrobiales</taxon>
        <taxon>Phyllobacteriaceae</taxon>
        <taxon>Aquamicrobium</taxon>
    </lineage>
</organism>
<comment type="similarity">
    <text evidence="7">Belongs to the binding-protein-dependent transport system permease family.</text>
</comment>
<dbReference type="Pfam" id="PF00528">
    <property type="entry name" value="BPD_transp_1"/>
    <property type="match status" value="1"/>
</dbReference>
<feature type="transmembrane region" description="Helical" evidence="7">
    <location>
        <begin position="6"/>
        <end position="28"/>
    </location>
</feature>
<keyword evidence="3" id="KW-1003">Cell membrane</keyword>
<keyword evidence="4 7" id="KW-0812">Transmembrane</keyword>
<dbReference type="SUPFAM" id="SSF161098">
    <property type="entry name" value="MetI-like"/>
    <property type="match status" value="1"/>
</dbReference>
<evidence type="ECO:0000256" key="3">
    <source>
        <dbReference type="ARBA" id="ARBA00022475"/>
    </source>
</evidence>
<dbReference type="PANTHER" id="PTHR43386:SF25">
    <property type="entry name" value="PEPTIDE ABC TRANSPORTER PERMEASE PROTEIN"/>
    <property type="match status" value="1"/>
</dbReference>
<sequence length="273" mass="29244">MKLGFNLILGGVLTGLVILAGLLAPWLAHFDPVLDADLMNAELPPDATYWFGTDAQGRDVYSRMLYGAQISLTVGIVSQIINTLIGVALGMSAAYWGGWWDDIVNGLTNVMLAIPSLIFALAVMAVLGPGLVSLLIALGLTNWSWTCRIARSSTLSLKSLGYVQAAQTLGYSDTRIMFTQILPNIMGPVLVMATLGMGSAVLSEAALSFLGLGIQPPFPSWGSMLTDARQMIQIAPWTAIFPGMAIFLAVLGFNLLGDGLRDMLDPHMRTRKL</sequence>